<evidence type="ECO:0000313" key="2">
    <source>
        <dbReference type="EMBL" id="PIO71097.1"/>
    </source>
</evidence>
<evidence type="ECO:0000256" key="1">
    <source>
        <dbReference type="SAM" id="Phobius"/>
    </source>
</evidence>
<dbReference type="AlphaFoldDB" id="A0A2G9ULJ7"/>
<dbReference type="OrthoDB" id="5782109at2759"/>
<accession>A0A2G9ULJ7</accession>
<dbReference type="Proteomes" id="UP000230423">
    <property type="component" value="Unassembled WGS sequence"/>
</dbReference>
<feature type="transmembrane region" description="Helical" evidence="1">
    <location>
        <begin position="39"/>
        <end position="58"/>
    </location>
</feature>
<proteinExistence type="predicted"/>
<evidence type="ECO:0000313" key="3">
    <source>
        <dbReference type="Proteomes" id="UP000230423"/>
    </source>
</evidence>
<keyword evidence="1" id="KW-1133">Transmembrane helix</keyword>
<reference evidence="2 3" key="1">
    <citation type="submission" date="2015-09" db="EMBL/GenBank/DDBJ databases">
        <title>Draft genome of the parasitic nematode Teladorsagia circumcincta isolate WARC Sus (inbred).</title>
        <authorList>
            <person name="Mitreva M."/>
        </authorList>
    </citation>
    <scope>NUCLEOTIDE SEQUENCE [LARGE SCALE GENOMIC DNA]</scope>
    <source>
        <strain evidence="2 3">S</strain>
    </source>
</reference>
<gene>
    <name evidence="2" type="ORF">TELCIR_07017</name>
</gene>
<sequence length="89" mass="10306">MQCLNGNKSSEINLGSRLRVSDLRRWTKTDEDMVKQSNVYSAMMVMGLLAALTLNAVLERRKQQRPLPEIPVQSWDKYVELQKKNGREI</sequence>
<name>A0A2G9ULJ7_TELCI</name>
<protein>
    <submittedName>
        <fullName evidence="2">Uncharacterized protein</fullName>
    </submittedName>
</protein>
<keyword evidence="1" id="KW-0472">Membrane</keyword>
<organism evidence="2 3">
    <name type="scientific">Teladorsagia circumcincta</name>
    <name type="common">Brown stomach worm</name>
    <name type="synonym">Ostertagia circumcincta</name>
    <dbReference type="NCBI Taxonomy" id="45464"/>
    <lineage>
        <taxon>Eukaryota</taxon>
        <taxon>Metazoa</taxon>
        <taxon>Ecdysozoa</taxon>
        <taxon>Nematoda</taxon>
        <taxon>Chromadorea</taxon>
        <taxon>Rhabditida</taxon>
        <taxon>Rhabditina</taxon>
        <taxon>Rhabditomorpha</taxon>
        <taxon>Strongyloidea</taxon>
        <taxon>Trichostrongylidae</taxon>
        <taxon>Teladorsagia</taxon>
    </lineage>
</organism>
<keyword evidence="1" id="KW-0812">Transmembrane</keyword>
<dbReference type="EMBL" id="KZ346053">
    <property type="protein sequence ID" value="PIO71097.1"/>
    <property type="molecule type" value="Genomic_DNA"/>
</dbReference>
<keyword evidence="3" id="KW-1185">Reference proteome</keyword>